<feature type="region of interest" description="Disordered" evidence="1">
    <location>
        <begin position="105"/>
        <end position="140"/>
    </location>
</feature>
<keyword evidence="2" id="KW-0812">Transmembrane</keyword>
<evidence type="ECO:0000313" key="4">
    <source>
        <dbReference type="Proteomes" id="UP001303473"/>
    </source>
</evidence>
<feature type="compositionally biased region" description="Polar residues" evidence="1">
    <location>
        <begin position="66"/>
        <end position="83"/>
    </location>
</feature>
<protein>
    <submittedName>
        <fullName evidence="3">Uncharacterized protein</fullName>
    </submittedName>
</protein>
<keyword evidence="2" id="KW-0472">Membrane</keyword>
<feature type="compositionally biased region" description="Basic and acidic residues" evidence="1">
    <location>
        <begin position="114"/>
        <end position="125"/>
    </location>
</feature>
<feature type="region of interest" description="Disordered" evidence="1">
    <location>
        <begin position="1"/>
        <end position="83"/>
    </location>
</feature>
<keyword evidence="4" id="KW-1185">Reference proteome</keyword>
<dbReference type="EMBL" id="MU853770">
    <property type="protein sequence ID" value="KAK3942795.1"/>
    <property type="molecule type" value="Genomic_DNA"/>
</dbReference>
<evidence type="ECO:0000256" key="2">
    <source>
        <dbReference type="SAM" id="Phobius"/>
    </source>
</evidence>
<feature type="compositionally biased region" description="Polar residues" evidence="1">
    <location>
        <begin position="129"/>
        <end position="140"/>
    </location>
</feature>
<keyword evidence="2" id="KW-1133">Transmembrane helix</keyword>
<dbReference type="Proteomes" id="UP001303473">
    <property type="component" value="Unassembled WGS sequence"/>
</dbReference>
<evidence type="ECO:0000313" key="3">
    <source>
        <dbReference type="EMBL" id="KAK3942795.1"/>
    </source>
</evidence>
<evidence type="ECO:0000256" key="1">
    <source>
        <dbReference type="SAM" id="MobiDB-lite"/>
    </source>
</evidence>
<proteinExistence type="predicted"/>
<organism evidence="3 4">
    <name type="scientific">Diplogelasinospora grovesii</name>
    <dbReference type="NCBI Taxonomy" id="303347"/>
    <lineage>
        <taxon>Eukaryota</taxon>
        <taxon>Fungi</taxon>
        <taxon>Dikarya</taxon>
        <taxon>Ascomycota</taxon>
        <taxon>Pezizomycotina</taxon>
        <taxon>Sordariomycetes</taxon>
        <taxon>Sordariomycetidae</taxon>
        <taxon>Sordariales</taxon>
        <taxon>Diplogelasinosporaceae</taxon>
        <taxon>Diplogelasinospora</taxon>
    </lineage>
</organism>
<accession>A0AAN6NC95</accession>
<feature type="transmembrane region" description="Helical" evidence="2">
    <location>
        <begin position="86"/>
        <end position="103"/>
    </location>
</feature>
<dbReference type="AlphaFoldDB" id="A0AAN6NC95"/>
<sequence length="140" mass="14766">MLARSALRTTARSGLAVSGRRFYPMGDRNYAPNNPTGEKPVDEASGKQSKGSSRWSDELRGAPGGPSNNGTTKVYNKDGTNPNKNYVYIGAGLLGLGAMYYMFSGGSTSSNPGKDPRGGQHDLPAHKPASQNENMLSRGG</sequence>
<reference evidence="4" key="1">
    <citation type="journal article" date="2023" name="Mol. Phylogenet. Evol.">
        <title>Genome-scale phylogeny and comparative genomics of the fungal order Sordariales.</title>
        <authorList>
            <person name="Hensen N."/>
            <person name="Bonometti L."/>
            <person name="Westerberg I."/>
            <person name="Brannstrom I.O."/>
            <person name="Guillou S."/>
            <person name="Cros-Aarteil S."/>
            <person name="Calhoun S."/>
            <person name="Haridas S."/>
            <person name="Kuo A."/>
            <person name="Mondo S."/>
            <person name="Pangilinan J."/>
            <person name="Riley R."/>
            <person name="LaButti K."/>
            <person name="Andreopoulos B."/>
            <person name="Lipzen A."/>
            <person name="Chen C."/>
            <person name="Yan M."/>
            <person name="Daum C."/>
            <person name="Ng V."/>
            <person name="Clum A."/>
            <person name="Steindorff A."/>
            <person name="Ohm R.A."/>
            <person name="Martin F."/>
            <person name="Silar P."/>
            <person name="Natvig D.O."/>
            <person name="Lalanne C."/>
            <person name="Gautier V."/>
            <person name="Ament-Velasquez S.L."/>
            <person name="Kruys A."/>
            <person name="Hutchinson M.I."/>
            <person name="Powell A.J."/>
            <person name="Barry K."/>
            <person name="Miller A.N."/>
            <person name="Grigoriev I.V."/>
            <person name="Debuchy R."/>
            <person name="Gladieux P."/>
            <person name="Hiltunen Thoren M."/>
            <person name="Johannesson H."/>
        </authorList>
    </citation>
    <scope>NUCLEOTIDE SEQUENCE [LARGE SCALE GENOMIC DNA]</scope>
    <source>
        <strain evidence="4">CBS 340.73</strain>
    </source>
</reference>
<comment type="caution">
    <text evidence="3">The sequence shown here is derived from an EMBL/GenBank/DDBJ whole genome shotgun (WGS) entry which is preliminary data.</text>
</comment>
<gene>
    <name evidence="3" type="ORF">QBC46DRAFT_378870</name>
</gene>
<name>A0AAN6NC95_9PEZI</name>